<dbReference type="CDD" id="cd00817">
    <property type="entry name" value="ValRS_core"/>
    <property type="match status" value="1"/>
</dbReference>
<dbReference type="PRINTS" id="PR00986">
    <property type="entry name" value="TRNASYNTHVAL"/>
</dbReference>
<evidence type="ECO:0000256" key="1">
    <source>
        <dbReference type="ARBA" id="ARBA00004496"/>
    </source>
</evidence>
<name>A0A1X7IGC9_9BURK</name>
<dbReference type="STRING" id="1515439.SAMN06265784_101641"/>
<organism evidence="16 17">
    <name type="scientific">Paraburkholderia susongensis</name>
    <dbReference type="NCBI Taxonomy" id="1515439"/>
    <lineage>
        <taxon>Bacteria</taxon>
        <taxon>Pseudomonadati</taxon>
        <taxon>Pseudomonadota</taxon>
        <taxon>Betaproteobacteria</taxon>
        <taxon>Burkholderiales</taxon>
        <taxon>Burkholderiaceae</taxon>
        <taxon>Paraburkholderia</taxon>
    </lineage>
</organism>
<dbReference type="AlphaFoldDB" id="A0A1X7IGC9"/>
<dbReference type="Gene3D" id="1.10.730.10">
    <property type="entry name" value="Isoleucyl-tRNA Synthetase, Domain 1"/>
    <property type="match status" value="1"/>
</dbReference>
<dbReference type="InterPro" id="IPR002303">
    <property type="entry name" value="Valyl-tRNA_ligase"/>
</dbReference>
<dbReference type="EC" id="6.1.1.9" evidence="11"/>
<feature type="binding site" evidence="11">
    <location>
        <position position="586"/>
    </location>
    <ligand>
        <name>ATP</name>
        <dbReference type="ChEBI" id="CHEBI:30616"/>
    </ligand>
</feature>
<evidence type="ECO:0000256" key="12">
    <source>
        <dbReference type="SAM" id="MobiDB-lite"/>
    </source>
</evidence>
<dbReference type="CDD" id="cd07962">
    <property type="entry name" value="Anticodon_Ia_Val"/>
    <property type="match status" value="1"/>
</dbReference>
<evidence type="ECO:0000313" key="17">
    <source>
        <dbReference type="Proteomes" id="UP000193228"/>
    </source>
</evidence>
<dbReference type="FunFam" id="1.10.287.380:FF:000001">
    <property type="entry name" value="Valine--tRNA ligase"/>
    <property type="match status" value="1"/>
</dbReference>
<comment type="domain">
    <text evidence="11">ValRS has two distinct active sites: one for aminoacylation and one for editing. The misactivated threonine is translocated from the active site to the editing site.</text>
</comment>
<reference evidence="17" key="1">
    <citation type="submission" date="2017-04" db="EMBL/GenBank/DDBJ databases">
        <authorList>
            <person name="Varghese N."/>
            <person name="Submissions S."/>
        </authorList>
    </citation>
    <scope>NUCLEOTIDE SEQUENCE [LARGE SCALE GENOMIC DNA]</scope>
    <source>
        <strain evidence="17">LMG 29540</strain>
    </source>
</reference>
<dbReference type="FunFam" id="3.40.50.620:FF:000078">
    <property type="entry name" value="Valine--tRNA ligase, mitochondrial"/>
    <property type="match status" value="1"/>
</dbReference>
<dbReference type="InterPro" id="IPR033705">
    <property type="entry name" value="Anticodon_Ia_Val"/>
</dbReference>
<evidence type="ECO:0000256" key="10">
    <source>
        <dbReference type="ARBA" id="ARBA00060830"/>
    </source>
</evidence>
<accession>A0A1X7IGC9</accession>
<keyword evidence="17" id="KW-1185">Reference proteome</keyword>
<comment type="function">
    <text evidence="11">Catalyzes the attachment of valine to tRNA(Val). As ValRS can inadvertently accommodate and process structurally similar amino acids such as threonine, to avoid such errors, it has a 'posttransfer' editing activity that hydrolyzes mischarged Thr-tRNA(Val) in a tRNA-dependent manner.</text>
</comment>
<evidence type="ECO:0000256" key="2">
    <source>
        <dbReference type="ARBA" id="ARBA00022490"/>
    </source>
</evidence>
<evidence type="ECO:0000256" key="11">
    <source>
        <dbReference type="HAMAP-Rule" id="MF_02004"/>
    </source>
</evidence>
<keyword evidence="2 11" id="KW-0963">Cytoplasm</keyword>
<dbReference type="SUPFAM" id="SSF46589">
    <property type="entry name" value="tRNA-binding arm"/>
    <property type="match status" value="1"/>
</dbReference>
<comment type="subcellular location">
    <subcellularLocation>
        <location evidence="1 11">Cytoplasm</location>
    </subcellularLocation>
</comment>
<dbReference type="PANTHER" id="PTHR11946">
    <property type="entry name" value="VALYL-TRNA SYNTHETASES"/>
    <property type="match status" value="1"/>
</dbReference>
<feature type="domain" description="Methionyl/Valyl/Leucyl/Isoleucyl-tRNA synthetase anticodon-binding" evidence="14">
    <location>
        <begin position="713"/>
        <end position="867"/>
    </location>
</feature>
<proteinExistence type="inferred from homology"/>
<dbReference type="Pfam" id="PF08264">
    <property type="entry name" value="Anticodon_1"/>
    <property type="match status" value="1"/>
</dbReference>
<dbReference type="NCBIfam" id="NF004349">
    <property type="entry name" value="PRK05729.1"/>
    <property type="match status" value="1"/>
</dbReference>
<keyword evidence="8 11" id="KW-0030">Aminoacyl-tRNA synthetase</keyword>
<dbReference type="InterPro" id="IPR014729">
    <property type="entry name" value="Rossmann-like_a/b/a_fold"/>
</dbReference>
<keyword evidence="6 11" id="KW-0648">Protein biosynthesis</keyword>
<dbReference type="Pfam" id="PF10458">
    <property type="entry name" value="Val_tRNA-synt_C"/>
    <property type="match status" value="1"/>
</dbReference>
<dbReference type="PROSITE" id="PS00178">
    <property type="entry name" value="AA_TRNA_LIGASE_I"/>
    <property type="match status" value="1"/>
</dbReference>
<dbReference type="SUPFAM" id="SSF47323">
    <property type="entry name" value="Anticodon-binding domain of a subclass of class I aminoacyl-tRNA synthetases"/>
    <property type="match status" value="1"/>
</dbReference>
<dbReference type="InterPro" id="IPR013155">
    <property type="entry name" value="M/V/L/I-tRNA-synth_anticd-bd"/>
</dbReference>
<keyword evidence="7 11" id="KW-0175">Coiled coil</keyword>
<dbReference type="GO" id="GO:0005524">
    <property type="term" value="F:ATP binding"/>
    <property type="evidence" value="ECO:0007669"/>
    <property type="project" value="UniProtKB-UniRule"/>
</dbReference>
<evidence type="ECO:0000256" key="4">
    <source>
        <dbReference type="ARBA" id="ARBA00022741"/>
    </source>
</evidence>
<feature type="short sequence motif" description="'KMSKS' region" evidence="11">
    <location>
        <begin position="583"/>
        <end position="587"/>
    </location>
</feature>
<dbReference type="GO" id="GO:0005829">
    <property type="term" value="C:cytosol"/>
    <property type="evidence" value="ECO:0007669"/>
    <property type="project" value="TreeGrafter"/>
</dbReference>
<dbReference type="InterPro" id="IPR009080">
    <property type="entry name" value="tRNAsynth_Ia_anticodon-bd"/>
</dbReference>
<evidence type="ECO:0000256" key="9">
    <source>
        <dbReference type="ARBA" id="ARBA00047552"/>
    </source>
</evidence>
<feature type="region of interest" description="Disordered" evidence="12">
    <location>
        <begin position="1"/>
        <end position="20"/>
    </location>
</feature>
<dbReference type="Gene3D" id="3.40.50.620">
    <property type="entry name" value="HUPs"/>
    <property type="match status" value="2"/>
</dbReference>
<dbReference type="PANTHER" id="PTHR11946:SF93">
    <property type="entry name" value="VALINE--TRNA LIGASE, CHLOROPLASTIC_MITOCHONDRIAL 2"/>
    <property type="match status" value="1"/>
</dbReference>
<comment type="similarity">
    <text evidence="10 11">Belongs to the class-I aminoacyl-tRNA synthetase family. ValS type 1 subfamily.</text>
</comment>
<keyword evidence="4 11" id="KW-0547">Nucleotide-binding</keyword>
<dbReference type="GO" id="GO:0004832">
    <property type="term" value="F:valine-tRNA ligase activity"/>
    <property type="evidence" value="ECO:0007669"/>
    <property type="project" value="UniProtKB-UniRule"/>
</dbReference>
<evidence type="ECO:0000256" key="3">
    <source>
        <dbReference type="ARBA" id="ARBA00022598"/>
    </source>
</evidence>
<dbReference type="HAMAP" id="MF_02004">
    <property type="entry name" value="Val_tRNA_synth_type1"/>
    <property type="match status" value="1"/>
</dbReference>
<evidence type="ECO:0000256" key="7">
    <source>
        <dbReference type="ARBA" id="ARBA00023054"/>
    </source>
</evidence>
<comment type="subunit">
    <text evidence="11">Monomer.</text>
</comment>
<evidence type="ECO:0000259" key="14">
    <source>
        <dbReference type="Pfam" id="PF08264"/>
    </source>
</evidence>
<evidence type="ECO:0000259" key="13">
    <source>
        <dbReference type="Pfam" id="PF00133"/>
    </source>
</evidence>
<keyword evidence="3 11" id="KW-0436">Ligase</keyword>
<dbReference type="FunFam" id="3.40.50.620:FF:000020">
    <property type="entry name" value="Valine--tRNA ligase, mitochondrial"/>
    <property type="match status" value="1"/>
</dbReference>
<comment type="catalytic activity">
    <reaction evidence="9 11">
        <text>tRNA(Val) + L-valine + ATP = L-valyl-tRNA(Val) + AMP + diphosphate</text>
        <dbReference type="Rhea" id="RHEA:10704"/>
        <dbReference type="Rhea" id="RHEA-COMP:9672"/>
        <dbReference type="Rhea" id="RHEA-COMP:9708"/>
        <dbReference type="ChEBI" id="CHEBI:30616"/>
        <dbReference type="ChEBI" id="CHEBI:33019"/>
        <dbReference type="ChEBI" id="CHEBI:57762"/>
        <dbReference type="ChEBI" id="CHEBI:78442"/>
        <dbReference type="ChEBI" id="CHEBI:78537"/>
        <dbReference type="ChEBI" id="CHEBI:456215"/>
        <dbReference type="EC" id="6.1.1.9"/>
    </reaction>
</comment>
<protein>
    <recommendedName>
        <fullName evidence="11">Valine--tRNA ligase</fullName>
        <ecNumber evidence="11">6.1.1.9</ecNumber>
    </recommendedName>
    <alternativeName>
        <fullName evidence="11">Valyl-tRNA synthetase</fullName>
        <shortName evidence="11">ValRS</shortName>
    </alternativeName>
</protein>
<evidence type="ECO:0000256" key="6">
    <source>
        <dbReference type="ARBA" id="ARBA00022917"/>
    </source>
</evidence>
<dbReference type="GO" id="GO:0006438">
    <property type="term" value="P:valyl-tRNA aminoacylation"/>
    <property type="evidence" value="ECO:0007669"/>
    <property type="project" value="UniProtKB-UniRule"/>
</dbReference>
<dbReference type="Pfam" id="PF00133">
    <property type="entry name" value="tRNA-synt_1"/>
    <property type="match status" value="1"/>
</dbReference>
<dbReference type="SUPFAM" id="SSF50677">
    <property type="entry name" value="ValRS/IleRS/LeuRS editing domain"/>
    <property type="match status" value="1"/>
</dbReference>
<dbReference type="SUPFAM" id="SSF52374">
    <property type="entry name" value="Nucleotidylyl transferase"/>
    <property type="match status" value="1"/>
</dbReference>
<evidence type="ECO:0000259" key="15">
    <source>
        <dbReference type="Pfam" id="PF10458"/>
    </source>
</evidence>
<comment type="domain">
    <text evidence="11">The C-terminal coiled-coil domain is crucial for aminoacylation activity.</text>
</comment>
<dbReference type="InterPro" id="IPR009008">
    <property type="entry name" value="Val/Leu/Ile-tRNA-synth_edit"/>
</dbReference>
<keyword evidence="5 11" id="KW-0067">ATP-binding</keyword>
<dbReference type="InterPro" id="IPR019499">
    <property type="entry name" value="Val-tRNA_synth_tRNA-bd"/>
</dbReference>
<dbReference type="FunFam" id="3.90.740.10:FF:000005">
    <property type="entry name" value="Valine--tRNA ligase, mitochondrial"/>
    <property type="match status" value="1"/>
</dbReference>
<dbReference type="NCBIfam" id="TIGR00422">
    <property type="entry name" value="valS"/>
    <property type="match status" value="1"/>
</dbReference>
<dbReference type="Gene3D" id="1.10.287.380">
    <property type="entry name" value="Valyl-tRNA synthetase, C-terminal domain"/>
    <property type="match status" value="1"/>
</dbReference>
<dbReference type="GO" id="GO:0002161">
    <property type="term" value="F:aminoacyl-tRNA deacylase activity"/>
    <property type="evidence" value="ECO:0007669"/>
    <property type="project" value="InterPro"/>
</dbReference>
<evidence type="ECO:0000256" key="5">
    <source>
        <dbReference type="ARBA" id="ARBA00022840"/>
    </source>
</evidence>
<evidence type="ECO:0000256" key="8">
    <source>
        <dbReference type="ARBA" id="ARBA00023146"/>
    </source>
</evidence>
<dbReference type="EMBL" id="FXAT01000001">
    <property type="protein sequence ID" value="SMG13331.1"/>
    <property type="molecule type" value="Genomic_DNA"/>
</dbReference>
<dbReference type="InterPro" id="IPR037118">
    <property type="entry name" value="Val-tRNA_synth_C_sf"/>
</dbReference>
<sequence length="994" mass="111334">MNKESSAPQRHTPPPSYNQPFFASKILPLTRNMSDTPPDTTSTLAKSFEPHTIEAHWGPEWEKRAYAAPAFDANRKDFSIQLPPPNVTGTLHMGHAFNQTIMDGLTRYHRMLGENTLWLPGTDHAGIATQIVVERQLDAQGVSRHDLGREKFVERVWEWKQQSGSTITNQVRRLGASVDWSREYFTMDDKMSAAVRDVFVRLYEQGLIYRGKRLVNWDPVLLTAVSDLEVVSEEENGHLWHIQYPLTDGSGHLTVATTRPETMLGDTAVMVHPEDERYAHLIGKTVTLPLSNREVPIIADDYVDREFGTGVVKVTPAHDFNDYQVGLRHKLPQIEILTLDAKINDNAPEKYRGLDRFEARKQVVADLEALGALESVKAHKLMVPRGDRTGVVIEPMLTDQWFVAMSKPAPDATFGTFNPGKSIAETALEVVRNGQIKFVPENWTTTYYQWLENIQDWCISRQLWWGHQIPAWYGENGEVFVAKTEEDARAKAAAAGYTGSLKRDEDVLDTWFSSALVPFSSLGWPNETEELKHFMPSSVVVSGFDIIFFWVARMVMMTMHFTGKVPFETIYMHGLVRDAEGQKMSKSKGNTLDPIDIVDGIGLEALVAKRTTGLMNPKQAASIEKKTRKEFPEGIPAFGTDALRFTMASMATLGRNVNFDLARCEGYRNFCNKLWNATRFVLMNCEGHDCGFGQAGPCGTCGPDGHLHFSPADRWIVSLLQRVEAEVAKGFADYRFDNVANALYKFVWDEYCDWYLELAKVQIQTGQPNQQRATRRTLLRVLETVLRLAHPVIPFITEALWQKVAPLAGRYPEGKADGEASIMVQPYPIAEPSKIDEDAERWAADLKAVIDTCRNLRGEMNLSPAVKVPLLATGNAERLRAFAPYAQALARLSDVQIIADEATLDAQADGAPIAIVGNDKLVLKVEIDVAVERERLSKEIARLTTEIAKCNGKLQNESFVAKAPPAVVEQEQKRLADFEATVGKLKAQLARLPV</sequence>
<dbReference type="Gene3D" id="3.90.740.10">
    <property type="entry name" value="Valyl/Leucyl/Isoleucyl-tRNA synthetase, editing domain"/>
    <property type="match status" value="2"/>
</dbReference>
<dbReference type="InterPro" id="IPR010978">
    <property type="entry name" value="tRNA-bd_arm"/>
</dbReference>
<dbReference type="InterPro" id="IPR002300">
    <property type="entry name" value="aa-tRNA-synth_Ia"/>
</dbReference>
<feature type="domain" description="Valyl-tRNA synthetase tRNA-binding arm" evidence="15">
    <location>
        <begin position="928"/>
        <end position="992"/>
    </location>
</feature>
<evidence type="ECO:0000313" key="16">
    <source>
        <dbReference type="EMBL" id="SMG13331.1"/>
    </source>
</evidence>
<feature type="short sequence motif" description="'HIGH' region" evidence="11">
    <location>
        <begin position="85"/>
        <end position="95"/>
    </location>
</feature>
<gene>
    <name evidence="11" type="primary">valS</name>
    <name evidence="16" type="ORF">SAMN06265784_101641</name>
</gene>
<dbReference type="InterPro" id="IPR001412">
    <property type="entry name" value="aa-tRNA-synth_I_CS"/>
</dbReference>
<feature type="domain" description="Aminoacyl-tRNA synthetase class Ia" evidence="13">
    <location>
        <begin position="61"/>
        <end position="660"/>
    </location>
</feature>
<dbReference type="Proteomes" id="UP000193228">
    <property type="component" value="Unassembled WGS sequence"/>
</dbReference>
<feature type="coiled-coil region" evidence="11">
    <location>
        <begin position="933"/>
        <end position="988"/>
    </location>
</feature>